<dbReference type="OrthoDB" id="252265at2759"/>
<evidence type="ECO:0000259" key="1">
    <source>
        <dbReference type="PROSITE" id="PS51747"/>
    </source>
</evidence>
<name>A0A0C9UMG2_SPHS4</name>
<dbReference type="HOGENOM" id="CLU_036590_8_2_1"/>
<reference evidence="2 3" key="1">
    <citation type="submission" date="2014-06" db="EMBL/GenBank/DDBJ databases">
        <title>Evolutionary Origins and Diversification of the Mycorrhizal Mutualists.</title>
        <authorList>
            <consortium name="DOE Joint Genome Institute"/>
            <consortium name="Mycorrhizal Genomics Consortium"/>
            <person name="Kohler A."/>
            <person name="Kuo A."/>
            <person name="Nagy L.G."/>
            <person name="Floudas D."/>
            <person name="Copeland A."/>
            <person name="Barry K.W."/>
            <person name="Cichocki N."/>
            <person name="Veneault-Fourrey C."/>
            <person name="LaButti K."/>
            <person name="Lindquist E.A."/>
            <person name="Lipzen A."/>
            <person name="Lundell T."/>
            <person name="Morin E."/>
            <person name="Murat C."/>
            <person name="Riley R."/>
            <person name="Ohm R."/>
            <person name="Sun H."/>
            <person name="Tunlid A."/>
            <person name="Henrissat B."/>
            <person name="Grigoriev I.V."/>
            <person name="Hibbett D.S."/>
            <person name="Martin F."/>
        </authorList>
    </citation>
    <scope>NUCLEOTIDE SEQUENCE [LARGE SCALE GENOMIC DNA]</scope>
    <source>
        <strain evidence="2 3">SS14</strain>
    </source>
</reference>
<proteinExistence type="predicted"/>
<feature type="domain" description="CMP/dCMP-type deaminase" evidence="1">
    <location>
        <begin position="5"/>
        <end position="142"/>
    </location>
</feature>
<dbReference type="InterPro" id="IPR016193">
    <property type="entry name" value="Cytidine_deaminase-like"/>
</dbReference>
<protein>
    <recommendedName>
        <fullName evidence="1">CMP/dCMP-type deaminase domain-containing protein</fullName>
    </recommendedName>
</protein>
<evidence type="ECO:0000313" key="2">
    <source>
        <dbReference type="EMBL" id="KIJ44233.1"/>
    </source>
</evidence>
<dbReference type="GO" id="GO:0008835">
    <property type="term" value="F:diaminohydroxyphosphoribosylaminopyrimidine deaminase activity"/>
    <property type="evidence" value="ECO:0007669"/>
    <property type="project" value="TreeGrafter"/>
</dbReference>
<dbReference type="Gene3D" id="3.40.140.10">
    <property type="entry name" value="Cytidine Deaminase, domain 2"/>
    <property type="match status" value="1"/>
</dbReference>
<dbReference type="InterPro" id="IPR002125">
    <property type="entry name" value="CMP_dCMP_dom"/>
</dbReference>
<dbReference type="PANTHER" id="PTHR11079:SF162">
    <property type="entry name" value="RIBOFLAVIN BIOSYNTHESIS PROTEIN PYRD, CHLOROPLASTIC"/>
    <property type="match status" value="1"/>
</dbReference>
<accession>A0A0C9UMG2</accession>
<dbReference type="EMBL" id="KN837118">
    <property type="protein sequence ID" value="KIJ44233.1"/>
    <property type="molecule type" value="Genomic_DNA"/>
</dbReference>
<keyword evidence="3" id="KW-1185">Reference proteome</keyword>
<dbReference type="PROSITE" id="PS51747">
    <property type="entry name" value="CYT_DCMP_DEAMINASES_2"/>
    <property type="match status" value="1"/>
</dbReference>
<gene>
    <name evidence="2" type="ORF">M422DRAFT_60072</name>
</gene>
<dbReference type="Proteomes" id="UP000054279">
    <property type="component" value="Unassembled WGS sequence"/>
</dbReference>
<sequence>MANSTVHIDFLRTALDEARKCEPAPTAFCVGCIIVTHWPNLKSPAVVLASGYSRELPGNTHAEANALAKVNQLTEVQIKQLFDSTPVPSREDLLKNADVYTTLEPCSIRTSGLSPCADALIAAKIHRCFVGVNEPPDFVSCEGTRKLKDAGIQVVWVKGLEEECLAVARRSH</sequence>
<organism evidence="2 3">
    <name type="scientific">Sphaerobolus stellatus (strain SS14)</name>
    <dbReference type="NCBI Taxonomy" id="990650"/>
    <lineage>
        <taxon>Eukaryota</taxon>
        <taxon>Fungi</taxon>
        <taxon>Dikarya</taxon>
        <taxon>Basidiomycota</taxon>
        <taxon>Agaricomycotina</taxon>
        <taxon>Agaricomycetes</taxon>
        <taxon>Phallomycetidae</taxon>
        <taxon>Geastrales</taxon>
        <taxon>Sphaerobolaceae</taxon>
        <taxon>Sphaerobolus</taxon>
    </lineage>
</organism>
<dbReference type="AlphaFoldDB" id="A0A0C9UMG2"/>
<evidence type="ECO:0000313" key="3">
    <source>
        <dbReference type="Proteomes" id="UP000054279"/>
    </source>
</evidence>
<dbReference type="GO" id="GO:0006139">
    <property type="term" value="P:nucleobase-containing compound metabolic process"/>
    <property type="evidence" value="ECO:0007669"/>
    <property type="project" value="UniProtKB-ARBA"/>
</dbReference>
<dbReference type="SUPFAM" id="SSF53927">
    <property type="entry name" value="Cytidine deaminase-like"/>
    <property type="match status" value="1"/>
</dbReference>
<dbReference type="Pfam" id="PF18785">
    <property type="entry name" value="Inv-AAD"/>
    <property type="match status" value="1"/>
</dbReference>
<dbReference type="PANTHER" id="PTHR11079">
    <property type="entry name" value="CYTOSINE DEAMINASE FAMILY MEMBER"/>
    <property type="match status" value="1"/>
</dbReference>